<dbReference type="STRING" id="1884261.A0A5C3QIU5"/>
<dbReference type="Pfam" id="PF15913">
    <property type="entry name" value="Furin-like_2"/>
    <property type="match status" value="1"/>
</dbReference>
<evidence type="ECO:0000256" key="9">
    <source>
        <dbReference type="SAM" id="SignalP"/>
    </source>
</evidence>
<sequence>MLSSILATLVVYASLAATQSTPTIVCIPGQCLQGFSNTTIGAKLSVTGSDVSIQLLPGQYTSDIDPQLLHDHLTSSSSSLSPAPGFDNATTTTLPLDLRLNPGISIYADALYSGRSAFSALPSQPLVNASTPLPGSSLALSSSVWVAVTAGSERVVLWDSVPDVTQLPIDNDLSLTDIQSTACSPACSGNGICSAAGTCTCPPGFTGSSCETCAEGFFGPRCETCPDDCDECDEGLTGSGRCLKPVIANAPSTCDCLNGRCGANGQCTCNTGWETAANGTACAQCSEGFFLTSTGDCRQCNSGCSTCSGSDAVCISCRPGFTRNSNDQSKCDPVQTSATDGTLCPSGTFSDAGNCRACDRSCNSCSGSTSNDCTACPRGAFLFDGVCLTADGNGVCQGTQLVADNEKKLCDTCGAKCTACRIPNFGETSTIRGIECTGCLPGSFLSEGKCVEACPTGTFLSEDNTTCAPCDSSCASCASSSTFCLSCPSGLLASNGRCISSCPTGTFTSGSSCLSCHTDCASCSGSSFTQCSSCPPSRPVLANGRCLPTCSKAQFFDTASSACQSCDSSCGSCSGAGPGRCLSCASPNEILRRGECVPAECSNDSSVVPGLGACLSQLVEVPPAPSGTESAAPLPTITGIDQPTIVQEGGGNPLEWWQILLMALGCAFIFLVVLMCWRRRARKRRAQRTQAWAKMRGVGGIGGWKERLVRFGEKLFGHSPGSGADGRTPAKKYVIGHPEPGVWVGGGPKAGETKEAYELGRLRDAEEARSQTPKNYRDDDEDDMDDLIASYEYSRHSKIPPSSSSFKAGSKKSSSHHHHHHHHHHVRDSISSSSTLASADRKDAPALFLHPSSQAPADKGPKRLSGASASMYSQITGLPRRTPEPRVPLKEQDRLQSRFSTSTWNTVSTSSTGKTRRELLPPPPPPLPTEAEAYMRAVRPKLLVVVDADASARVGKLIDDGDDVTNRWQPPVQVLRQPQPEVESYWLKPTPTGGTLGSRNPFR</sequence>
<dbReference type="SMART" id="SM00181">
    <property type="entry name" value="EGF"/>
    <property type="match status" value="5"/>
</dbReference>
<dbReference type="SUPFAM" id="SSF57184">
    <property type="entry name" value="Growth factor receptor domain"/>
    <property type="match status" value="4"/>
</dbReference>
<keyword evidence="8" id="KW-0472">Membrane</keyword>
<evidence type="ECO:0000256" key="4">
    <source>
        <dbReference type="ARBA" id="ARBA00022729"/>
    </source>
</evidence>
<evidence type="ECO:0000256" key="8">
    <source>
        <dbReference type="SAM" id="Phobius"/>
    </source>
</evidence>
<keyword evidence="4 9" id="KW-0732">Signal</keyword>
<dbReference type="PROSITE" id="PS01248">
    <property type="entry name" value="EGF_LAM_1"/>
    <property type="match status" value="1"/>
</dbReference>
<feature type="chain" id="PRO_5022971215" description="EGF-like domain-containing protein" evidence="9">
    <location>
        <begin position="19"/>
        <end position="1003"/>
    </location>
</feature>
<keyword evidence="2" id="KW-0964">Secreted</keyword>
<dbReference type="PROSITE" id="PS00022">
    <property type="entry name" value="EGF_1"/>
    <property type="match status" value="1"/>
</dbReference>
<feature type="transmembrane region" description="Helical" evidence="8">
    <location>
        <begin position="656"/>
        <end position="677"/>
    </location>
</feature>
<feature type="compositionally biased region" description="Basic and acidic residues" evidence="7">
    <location>
        <begin position="759"/>
        <end position="769"/>
    </location>
</feature>
<dbReference type="Gene3D" id="2.10.25.10">
    <property type="entry name" value="Laminin"/>
    <property type="match status" value="1"/>
</dbReference>
<dbReference type="PANTHER" id="PTHR15332">
    <property type="entry name" value="PROPROTEIN CONVERTASE SUBTILISIN_KEXIN TYPE 5-LIKE"/>
    <property type="match status" value="1"/>
</dbReference>
<keyword evidence="8" id="KW-0812">Transmembrane</keyword>
<comment type="caution">
    <text evidence="6">Lacks conserved residue(s) required for the propagation of feature annotation.</text>
</comment>
<keyword evidence="12" id="KW-1185">Reference proteome</keyword>
<dbReference type="OrthoDB" id="18487at2759"/>
<dbReference type="InterPro" id="IPR006212">
    <property type="entry name" value="Furin_repeat"/>
</dbReference>
<dbReference type="InterPro" id="IPR000742">
    <property type="entry name" value="EGF"/>
</dbReference>
<evidence type="ECO:0000259" key="10">
    <source>
        <dbReference type="PROSITE" id="PS50026"/>
    </source>
</evidence>
<dbReference type="AlphaFoldDB" id="A0A5C3QIU5"/>
<dbReference type="GO" id="GO:0005576">
    <property type="term" value="C:extracellular region"/>
    <property type="evidence" value="ECO:0007669"/>
    <property type="project" value="UniProtKB-SubCell"/>
</dbReference>
<evidence type="ECO:0000256" key="3">
    <source>
        <dbReference type="ARBA" id="ARBA00022536"/>
    </source>
</evidence>
<dbReference type="InterPro" id="IPR002049">
    <property type="entry name" value="LE_dom"/>
</dbReference>
<feature type="compositionally biased region" description="Low complexity" evidence="7">
    <location>
        <begin position="900"/>
        <end position="912"/>
    </location>
</feature>
<feature type="disulfide bond" evidence="6">
    <location>
        <begin position="183"/>
        <end position="193"/>
    </location>
</feature>
<feature type="signal peptide" evidence="9">
    <location>
        <begin position="1"/>
        <end position="18"/>
    </location>
</feature>
<dbReference type="SMART" id="SM00261">
    <property type="entry name" value="FU"/>
    <property type="match status" value="7"/>
</dbReference>
<evidence type="ECO:0000313" key="12">
    <source>
        <dbReference type="Proteomes" id="UP000305067"/>
    </source>
</evidence>
<dbReference type="CDD" id="cd00055">
    <property type="entry name" value="EGF_Lam"/>
    <property type="match status" value="1"/>
</dbReference>
<keyword evidence="6" id="KW-1015">Disulfide bond</keyword>
<accession>A0A5C3QIU5</accession>
<evidence type="ECO:0000256" key="7">
    <source>
        <dbReference type="SAM" id="MobiDB-lite"/>
    </source>
</evidence>
<feature type="region of interest" description="Disordered" evidence="7">
    <location>
        <begin position="872"/>
        <end position="926"/>
    </location>
</feature>
<protein>
    <recommendedName>
        <fullName evidence="10">EGF-like domain-containing protein</fullName>
    </recommendedName>
</protein>
<gene>
    <name evidence="11" type="ORF">BDV98DRAFT_604864</name>
</gene>
<evidence type="ECO:0000256" key="6">
    <source>
        <dbReference type="PROSITE-ProRule" id="PRU00076"/>
    </source>
</evidence>
<feature type="compositionally biased region" description="Basic residues" evidence="7">
    <location>
        <begin position="809"/>
        <end position="826"/>
    </location>
</feature>
<dbReference type="Proteomes" id="UP000305067">
    <property type="component" value="Unassembled WGS sequence"/>
</dbReference>
<comment type="subcellular location">
    <subcellularLocation>
        <location evidence="1">Secreted</location>
    </subcellularLocation>
</comment>
<evidence type="ECO:0000256" key="5">
    <source>
        <dbReference type="ARBA" id="ARBA00023180"/>
    </source>
</evidence>
<dbReference type="EMBL" id="ML178826">
    <property type="protein sequence ID" value="TFL01070.1"/>
    <property type="molecule type" value="Genomic_DNA"/>
</dbReference>
<name>A0A5C3QIU5_9AGAR</name>
<feature type="region of interest" description="Disordered" evidence="7">
    <location>
        <begin position="979"/>
        <end position="1003"/>
    </location>
</feature>
<reference evidence="11 12" key="1">
    <citation type="journal article" date="2019" name="Nat. Ecol. Evol.">
        <title>Megaphylogeny resolves global patterns of mushroom evolution.</title>
        <authorList>
            <person name="Varga T."/>
            <person name="Krizsan K."/>
            <person name="Foldi C."/>
            <person name="Dima B."/>
            <person name="Sanchez-Garcia M."/>
            <person name="Sanchez-Ramirez S."/>
            <person name="Szollosi G.J."/>
            <person name="Szarkandi J.G."/>
            <person name="Papp V."/>
            <person name="Albert L."/>
            <person name="Andreopoulos W."/>
            <person name="Angelini C."/>
            <person name="Antonin V."/>
            <person name="Barry K.W."/>
            <person name="Bougher N.L."/>
            <person name="Buchanan P."/>
            <person name="Buyck B."/>
            <person name="Bense V."/>
            <person name="Catcheside P."/>
            <person name="Chovatia M."/>
            <person name="Cooper J."/>
            <person name="Damon W."/>
            <person name="Desjardin D."/>
            <person name="Finy P."/>
            <person name="Geml J."/>
            <person name="Haridas S."/>
            <person name="Hughes K."/>
            <person name="Justo A."/>
            <person name="Karasinski D."/>
            <person name="Kautmanova I."/>
            <person name="Kiss B."/>
            <person name="Kocsube S."/>
            <person name="Kotiranta H."/>
            <person name="LaButti K.M."/>
            <person name="Lechner B.E."/>
            <person name="Liimatainen K."/>
            <person name="Lipzen A."/>
            <person name="Lukacs Z."/>
            <person name="Mihaltcheva S."/>
            <person name="Morgado L.N."/>
            <person name="Niskanen T."/>
            <person name="Noordeloos M.E."/>
            <person name="Ohm R.A."/>
            <person name="Ortiz-Santana B."/>
            <person name="Ovrebo C."/>
            <person name="Racz N."/>
            <person name="Riley R."/>
            <person name="Savchenko A."/>
            <person name="Shiryaev A."/>
            <person name="Soop K."/>
            <person name="Spirin V."/>
            <person name="Szebenyi C."/>
            <person name="Tomsovsky M."/>
            <person name="Tulloss R.E."/>
            <person name="Uehling J."/>
            <person name="Grigoriev I.V."/>
            <person name="Vagvolgyi C."/>
            <person name="Papp T."/>
            <person name="Martin F.M."/>
            <person name="Miettinen O."/>
            <person name="Hibbett D.S."/>
            <person name="Nagy L.G."/>
        </authorList>
    </citation>
    <scope>NUCLEOTIDE SEQUENCE [LARGE SCALE GENOMIC DNA]</scope>
    <source>
        <strain evidence="11 12">CBS 309.79</strain>
    </source>
</reference>
<feature type="region of interest" description="Disordered" evidence="7">
    <location>
        <begin position="759"/>
        <end position="839"/>
    </location>
</feature>
<dbReference type="InterPro" id="IPR009030">
    <property type="entry name" value="Growth_fac_rcpt_cys_sf"/>
</dbReference>
<keyword evidence="3 6" id="KW-0245">EGF-like domain</keyword>
<feature type="compositionally biased region" description="Basic and acidic residues" evidence="7">
    <location>
        <begin position="881"/>
        <end position="896"/>
    </location>
</feature>
<evidence type="ECO:0000256" key="1">
    <source>
        <dbReference type="ARBA" id="ARBA00004613"/>
    </source>
</evidence>
<feature type="domain" description="EGF-like" evidence="10">
    <location>
        <begin position="179"/>
        <end position="211"/>
    </location>
</feature>
<dbReference type="PROSITE" id="PS50026">
    <property type="entry name" value="EGF_3"/>
    <property type="match status" value="1"/>
</dbReference>
<feature type="disulfide bond" evidence="6">
    <location>
        <begin position="201"/>
        <end position="210"/>
    </location>
</feature>
<dbReference type="CDD" id="cd00064">
    <property type="entry name" value="FU"/>
    <property type="match status" value="2"/>
</dbReference>
<proteinExistence type="predicted"/>
<evidence type="ECO:0000313" key="11">
    <source>
        <dbReference type="EMBL" id="TFL01070.1"/>
    </source>
</evidence>
<dbReference type="Pfam" id="PF23106">
    <property type="entry name" value="EGF_Teneurin"/>
    <property type="match status" value="1"/>
</dbReference>
<dbReference type="InterPro" id="IPR043601">
    <property type="entry name" value="Rspo_Fu-CRD_dom"/>
</dbReference>
<keyword evidence="5" id="KW-0325">Glycoprotein</keyword>
<organism evidence="11 12">
    <name type="scientific">Pterulicium gracile</name>
    <dbReference type="NCBI Taxonomy" id="1884261"/>
    <lineage>
        <taxon>Eukaryota</taxon>
        <taxon>Fungi</taxon>
        <taxon>Dikarya</taxon>
        <taxon>Basidiomycota</taxon>
        <taxon>Agaricomycotina</taxon>
        <taxon>Agaricomycetes</taxon>
        <taxon>Agaricomycetidae</taxon>
        <taxon>Agaricales</taxon>
        <taxon>Pleurotineae</taxon>
        <taxon>Pterulaceae</taxon>
        <taxon>Pterulicium</taxon>
    </lineage>
</organism>
<keyword evidence="8" id="KW-1133">Transmembrane helix</keyword>
<dbReference type="PANTHER" id="PTHR15332:SF175">
    <property type="entry name" value="PROPROTEIN CONVERTASE SUBTILISIN_KEXIN TYPE 5-LIKE"/>
    <property type="match status" value="1"/>
</dbReference>
<dbReference type="Gene3D" id="2.10.220.10">
    <property type="entry name" value="Hormone Receptor, Insulin-like Growth Factor Receptor 1, Chain A, domain 2"/>
    <property type="match status" value="4"/>
</dbReference>
<evidence type="ECO:0000256" key="2">
    <source>
        <dbReference type="ARBA" id="ARBA00022525"/>
    </source>
</evidence>